<feature type="compositionally biased region" description="Polar residues" evidence="1">
    <location>
        <begin position="31"/>
        <end position="40"/>
    </location>
</feature>
<comment type="caution">
    <text evidence="5">The sequence shown here is derived from an EMBL/GenBank/DDBJ whole genome shotgun (WGS) entry which is preliminary data.</text>
</comment>
<proteinExistence type="predicted"/>
<name>A0AAD9Q638_ACRCE</name>
<evidence type="ECO:0000313" key="6">
    <source>
        <dbReference type="Proteomes" id="UP001249851"/>
    </source>
</evidence>
<dbReference type="InterPro" id="IPR014044">
    <property type="entry name" value="CAP_dom"/>
</dbReference>
<evidence type="ECO:0000313" key="5">
    <source>
        <dbReference type="EMBL" id="KAK2555457.1"/>
    </source>
</evidence>
<evidence type="ECO:0000256" key="1">
    <source>
        <dbReference type="SAM" id="MobiDB-lite"/>
    </source>
</evidence>
<dbReference type="SUPFAM" id="SSF55797">
    <property type="entry name" value="PR-1-like"/>
    <property type="match status" value="1"/>
</dbReference>
<feature type="domain" description="SCP" evidence="4">
    <location>
        <begin position="204"/>
        <end position="335"/>
    </location>
</feature>
<dbReference type="InterPro" id="IPR001283">
    <property type="entry name" value="CRISP-related"/>
</dbReference>
<protein>
    <submittedName>
        <fullName evidence="5">Golgi-associated plant pathogenesis-related protein 1</fullName>
    </submittedName>
</protein>
<feature type="region of interest" description="Disordered" evidence="1">
    <location>
        <begin position="65"/>
        <end position="117"/>
    </location>
</feature>
<dbReference type="PANTHER" id="PTHR10334">
    <property type="entry name" value="CYSTEINE-RICH SECRETORY PROTEIN-RELATED"/>
    <property type="match status" value="1"/>
</dbReference>
<dbReference type="Proteomes" id="UP001249851">
    <property type="component" value="Unassembled WGS sequence"/>
</dbReference>
<evidence type="ECO:0000259" key="4">
    <source>
        <dbReference type="SMART" id="SM00198"/>
    </source>
</evidence>
<sequence length="369" mass="41951">MTYAACLTFVVFSYSFLAFVDASVKRSQNAASQLPSSPDSTYKPHSPVIKGKSKRNVTLTAKHFSREKSSDKGNVNAKRGFSERDSGPWSVKSDTSLPQPQQYDDMGGAVRNPLEDGTYLTPAKSTDKFEYFTEHYSPDPYVAAAQREEWMTQFLFFNDFTMILIIFLVTSWISLSTSDSKFSQVPIRMFRREFIGETNGCDRACQKECINVHNKYRANHGAKPLVFDQKLANEAQALIDKGVFKHSDWVKLKKKGAAFAWGSLFPTFTAVIKSWHDEGFYYDYQKGAPKKPTQIVDHFEQIMWKGARKIGCARGGFYGEPWYVAHYDQAPDISKDSAIDNIQEPMMDESNWFKDSSPYTDELQNAETV</sequence>
<dbReference type="Pfam" id="PF00188">
    <property type="entry name" value="CAP"/>
    <property type="match status" value="1"/>
</dbReference>
<reference evidence="5" key="1">
    <citation type="journal article" date="2023" name="G3 (Bethesda)">
        <title>Whole genome assembly and annotation of the endangered Caribbean coral Acropora cervicornis.</title>
        <authorList>
            <person name="Selwyn J.D."/>
            <person name="Vollmer S.V."/>
        </authorList>
    </citation>
    <scope>NUCLEOTIDE SEQUENCE</scope>
    <source>
        <strain evidence="5">K2</strain>
    </source>
</reference>
<evidence type="ECO:0000256" key="3">
    <source>
        <dbReference type="SAM" id="SignalP"/>
    </source>
</evidence>
<feature type="signal peptide" evidence="3">
    <location>
        <begin position="1"/>
        <end position="22"/>
    </location>
</feature>
<dbReference type="Gene3D" id="3.40.33.10">
    <property type="entry name" value="CAP"/>
    <property type="match status" value="1"/>
</dbReference>
<feature type="transmembrane region" description="Helical" evidence="2">
    <location>
        <begin position="154"/>
        <end position="175"/>
    </location>
</feature>
<dbReference type="InterPro" id="IPR035940">
    <property type="entry name" value="CAP_sf"/>
</dbReference>
<dbReference type="SMART" id="SM00198">
    <property type="entry name" value="SCP"/>
    <property type="match status" value="1"/>
</dbReference>
<keyword evidence="3" id="KW-0732">Signal</keyword>
<gene>
    <name evidence="5" type="ORF">P5673_022792</name>
</gene>
<keyword evidence="6" id="KW-1185">Reference proteome</keyword>
<dbReference type="AlphaFoldDB" id="A0AAD9Q638"/>
<feature type="region of interest" description="Disordered" evidence="1">
    <location>
        <begin position="31"/>
        <end position="50"/>
    </location>
</feature>
<organism evidence="5 6">
    <name type="scientific">Acropora cervicornis</name>
    <name type="common">Staghorn coral</name>
    <dbReference type="NCBI Taxonomy" id="6130"/>
    <lineage>
        <taxon>Eukaryota</taxon>
        <taxon>Metazoa</taxon>
        <taxon>Cnidaria</taxon>
        <taxon>Anthozoa</taxon>
        <taxon>Hexacorallia</taxon>
        <taxon>Scleractinia</taxon>
        <taxon>Astrocoeniina</taxon>
        <taxon>Acroporidae</taxon>
        <taxon>Acropora</taxon>
    </lineage>
</organism>
<reference evidence="5" key="2">
    <citation type="journal article" date="2023" name="Science">
        <title>Genomic signatures of disease resistance in endangered staghorn corals.</title>
        <authorList>
            <person name="Vollmer S.V."/>
            <person name="Selwyn J.D."/>
            <person name="Despard B.A."/>
            <person name="Roesel C.L."/>
        </authorList>
    </citation>
    <scope>NUCLEOTIDE SEQUENCE</scope>
    <source>
        <strain evidence="5">K2</strain>
    </source>
</reference>
<accession>A0AAD9Q638</accession>
<feature type="compositionally biased region" description="Polar residues" evidence="1">
    <location>
        <begin position="92"/>
        <end position="102"/>
    </location>
</feature>
<keyword evidence="2" id="KW-0472">Membrane</keyword>
<keyword evidence="2" id="KW-0812">Transmembrane</keyword>
<dbReference type="EMBL" id="JARQWQ010000062">
    <property type="protein sequence ID" value="KAK2555457.1"/>
    <property type="molecule type" value="Genomic_DNA"/>
</dbReference>
<evidence type="ECO:0000256" key="2">
    <source>
        <dbReference type="SAM" id="Phobius"/>
    </source>
</evidence>
<feature type="chain" id="PRO_5042056337" evidence="3">
    <location>
        <begin position="23"/>
        <end position="369"/>
    </location>
</feature>
<keyword evidence="2" id="KW-1133">Transmembrane helix</keyword>